<evidence type="ECO:0000313" key="1">
    <source>
        <dbReference type="EMBL" id="KXB33791.1"/>
    </source>
</evidence>
<dbReference type="EMBL" id="LSCR01000029">
    <property type="protein sequence ID" value="KXB33791.1"/>
    <property type="molecule type" value="Genomic_DNA"/>
</dbReference>
<reference evidence="2" key="1">
    <citation type="submission" date="2016-01" db="EMBL/GenBank/DDBJ databases">
        <authorList>
            <person name="Mitreva M."/>
            <person name="Pepin K.H."/>
            <person name="Mihindukulasuriya K.A."/>
            <person name="Fulton R."/>
            <person name="Fronick C."/>
            <person name="O'Laughlin M."/>
            <person name="Miner T."/>
            <person name="Herter B."/>
            <person name="Rosa B.A."/>
            <person name="Cordes M."/>
            <person name="Tomlinson C."/>
            <person name="Wollam A."/>
            <person name="Palsikar V.B."/>
            <person name="Mardis E.R."/>
            <person name="Wilson R.K."/>
        </authorList>
    </citation>
    <scope>NUCLEOTIDE SEQUENCE [LARGE SCALE GENOMIC DNA]</scope>
    <source>
        <strain evidence="2">DNF00019</strain>
    </source>
</reference>
<sequence>MQKTCIHPHELKIDILQDTEAIKAQLNACMNVYNHKYFLMILKRLSN</sequence>
<gene>
    <name evidence="1" type="ORF">HMPREF3192_01020</name>
</gene>
<evidence type="ECO:0000313" key="2">
    <source>
        <dbReference type="Proteomes" id="UP000070675"/>
    </source>
</evidence>
<accession>A0A133XS78</accession>
<dbReference type="Proteomes" id="UP000070675">
    <property type="component" value="Unassembled WGS sequence"/>
</dbReference>
<dbReference type="PATRIC" id="fig|1393034.3.peg.984"/>
<keyword evidence="2" id="KW-1185">Reference proteome</keyword>
<protein>
    <submittedName>
        <fullName evidence="1">Toxin-antitoxin system, antitoxin component, Xre domain protein</fullName>
    </submittedName>
</protein>
<name>A0A133XS78_9ACTN</name>
<dbReference type="STRING" id="1393034.HMPREF3192_01020"/>
<organism evidence="1 2">
    <name type="scientific">Atopobium deltae</name>
    <dbReference type="NCBI Taxonomy" id="1393034"/>
    <lineage>
        <taxon>Bacteria</taxon>
        <taxon>Bacillati</taxon>
        <taxon>Actinomycetota</taxon>
        <taxon>Coriobacteriia</taxon>
        <taxon>Coriobacteriales</taxon>
        <taxon>Atopobiaceae</taxon>
        <taxon>Atopobium</taxon>
    </lineage>
</organism>
<dbReference type="AlphaFoldDB" id="A0A133XS78"/>
<proteinExistence type="predicted"/>
<comment type="caution">
    <text evidence="1">The sequence shown here is derived from an EMBL/GenBank/DDBJ whole genome shotgun (WGS) entry which is preliminary data.</text>
</comment>